<feature type="region of interest" description="Disordered" evidence="1">
    <location>
        <begin position="31"/>
        <end position="86"/>
    </location>
</feature>
<proteinExistence type="predicted"/>
<dbReference type="AlphaFoldDB" id="A0A1Y2L2R3"/>
<evidence type="ECO:0000313" key="3">
    <source>
        <dbReference type="Proteomes" id="UP000193391"/>
    </source>
</evidence>
<evidence type="ECO:0000313" key="2">
    <source>
        <dbReference type="EMBL" id="OSQ39467.1"/>
    </source>
</evidence>
<dbReference type="OrthoDB" id="7362083at2"/>
<evidence type="ECO:0000256" key="1">
    <source>
        <dbReference type="SAM" id="MobiDB-lite"/>
    </source>
</evidence>
<dbReference type="EMBL" id="JFKA01000002">
    <property type="protein sequence ID" value="OSQ39467.1"/>
    <property type="molecule type" value="Genomic_DNA"/>
</dbReference>
<name>A0A1Y2L2R3_9PROT</name>
<protein>
    <submittedName>
        <fullName evidence="2">Uncharacterized protein</fullName>
    </submittedName>
</protein>
<keyword evidence="3" id="KW-1185">Reference proteome</keyword>
<organism evidence="2 3">
    <name type="scientific">Thalassospira mesophila</name>
    <dbReference type="NCBI Taxonomy" id="1293891"/>
    <lineage>
        <taxon>Bacteria</taxon>
        <taxon>Pseudomonadati</taxon>
        <taxon>Pseudomonadota</taxon>
        <taxon>Alphaproteobacteria</taxon>
        <taxon>Rhodospirillales</taxon>
        <taxon>Thalassospiraceae</taxon>
        <taxon>Thalassospira</taxon>
    </lineage>
</organism>
<comment type="caution">
    <text evidence="2">The sequence shown here is derived from an EMBL/GenBank/DDBJ whole genome shotgun (WGS) entry which is preliminary data.</text>
</comment>
<reference evidence="2 3" key="1">
    <citation type="submission" date="2014-03" db="EMBL/GenBank/DDBJ databases">
        <title>The draft genome sequence of Thalassospira mesophila JCM 18969.</title>
        <authorList>
            <person name="Lai Q."/>
            <person name="Shao Z."/>
        </authorList>
    </citation>
    <scope>NUCLEOTIDE SEQUENCE [LARGE SCALE GENOMIC DNA]</scope>
    <source>
        <strain evidence="2 3">JCM 18969</strain>
    </source>
</reference>
<dbReference type="RefSeq" id="WP_085580266.1">
    <property type="nucleotide sequence ID" value="NZ_JFKA01000002.1"/>
</dbReference>
<feature type="compositionally biased region" description="Polar residues" evidence="1">
    <location>
        <begin position="57"/>
        <end position="81"/>
    </location>
</feature>
<dbReference type="Proteomes" id="UP000193391">
    <property type="component" value="Unassembled WGS sequence"/>
</dbReference>
<sequence>MIAKIGSGYNLAVPAALRPVAPVAERAARGDFDKTIDQTGAAITPSSQRDVVGDENGGQNLPRPSQNAAAPNTADNDSNLALTIEADEANSTATGYSSGGKASNIAALNLPRGSRVDLTA</sequence>
<gene>
    <name evidence="2" type="ORF">TMES_05355</name>
</gene>
<accession>A0A1Y2L2R3</accession>